<dbReference type="RefSeq" id="YP_874280.1">
    <property type="nucleotide sequence ID" value="NC_008586.1"/>
</dbReference>
<evidence type="ECO:0000313" key="2">
    <source>
        <dbReference type="EMBL" id="AGS47937.1"/>
    </source>
</evidence>
<dbReference type="Gene3D" id="3.90.550.10">
    <property type="entry name" value="Spore Coat Polysaccharide Biosynthesis Protein SpsA, Chain A"/>
    <property type="match status" value="1"/>
</dbReference>
<dbReference type="PANTHER" id="PTHR11183">
    <property type="entry name" value="GLYCOGENIN SUBFAMILY MEMBER"/>
    <property type="match status" value="1"/>
</dbReference>
<dbReference type="EMBL" id="KC960018">
    <property type="protein sequence ID" value="AGS47937.1"/>
    <property type="molecule type" value="Genomic_DNA"/>
</dbReference>
<reference evidence="3" key="5">
    <citation type="submission" date="2021-06" db="EMBL/GenBank/DDBJ databases">
        <authorList>
            <person name="Xiao Q."/>
            <person name="Zhang X.X."/>
            <person name="Tang M.J."/>
        </authorList>
    </citation>
    <scope>NUCLEOTIDE SEQUENCE</scope>
    <source>
        <strain evidence="3">QF4</strain>
    </source>
</reference>
<dbReference type="InterPro" id="IPR002495">
    <property type="entry name" value="Glyco_trans_8"/>
</dbReference>
<accession>A0EYZ0</accession>
<dbReference type="InterPro" id="IPR050587">
    <property type="entry name" value="GNT1/Glycosyltrans_8"/>
</dbReference>
<evidence type="ECO:0000313" key="4">
    <source>
        <dbReference type="Proteomes" id="UP000214344"/>
    </source>
</evidence>
<sequence>MNAYVTLVMLGDEYVAGAIALAKSLIFNETIYDLVCMVTPDVSSDAIQRLSQFYNVIKVSFLHQKCAAMLTKRQNEMYSKWINYSFTKWQCLNLCQYKKIVYLDADHLVVKNIDNLFELQTPALCFADQYYNYYARFVHNQIIAPQTLTMFLKYNKILFRGGTCVFEPNATMYNTMLKYLNNSNYMLQHNSYHNGFDEQVLMQTIVELKLSVTQLSVMYVWNAGSYEKLTKNCEANVINYYGDRKPWHFDSNAPAPYMDLYIWRYFNALDLKNRTQIV</sequence>
<dbReference type="EMBL" id="DQ837165">
    <property type="protein sequence ID" value="ABI35770.1"/>
    <property type="molecule type" value="Genomic_DNA"/>
</dbReference>
<dbReference type="KEGG" id="vg:5176416"/>
<reference evidence="1" key="2">
    <citation type="submission" date="2006-07" db="EMBL/GenBank/DDBJ databases">
        <authorList>
            <person name="Zhang C.-X."/>
            <person name="Yang Z.-N."/>
            <person name="Ma X.-C."/>
            <person name="Xiao Q."/>
        </authorList>
    </citation>
    <scope>NUCLEOTIDE SEQUENCE</scope>
    <source>
        <strain evidence="1">A1</strain>
    </source>
</reference>
<reference evidence="1 4" key="3">
    <citation type="journal article" date="2007" name="Virology">
        <title>Genome sequence and organization of a nucleopolyhedrovirus that infects the tea looper caterpillar, Ectropis obliqua.</title>
        <authorList>
            <person name="Ma X.C."/>
            <person name="Shang J.Y."/>
            <person name="Yang Z.N."/>
            <person name="Bao Y.Y."/>
            <person name="Xiao Q."/>
            <person name="Zhang C.X."/>
        </authorList>
    </citation>
    <scope>NUCLEOTIDE SEQUENCE [LARGE SCALE GENOMIC DNA]</scope>
    <source>
        <strain evidence="1 4">A1</strain>
    </source>
</reference>
<keyword evidence="4" id="KW-1185">Reference proteome</keyword>
<dbReference type="GO" id="GO:0016757">
    <property type="term" value="F:glycosyltransferase activity"/>
    <property type="evidence" value="ECO:0007669"/>
    <property type="project" value="InterPro"/>
</dbReference>
<dbReference type="Proteomes" id="UP000214344">
    <property type="component" value="Segment"/>
</dbReference>
<dbReference type="InterPro" id="IPR029044">
    <property type="entry name" value="Nucleotide-diphossugar_trans"/>
</dbReference>
<protein>
    <submittedName>
        <fullName evidence="1">Glycosyl transferase</fullName>
    </submittedName>
</protein>
<dbReference type="EMBL" id="MZ394738">
    <property type="protein sequence ID" value="QWV59645.1"/>
    <property type="molecule type" value="Genomic_DNA"/>
</dbReference>
<dbReference type="Pfam" id="PF01501">
    <property type="entry name" value="Glyco_transf_8"/>
    <property type="match status" value="1"/>
</dbReference>
<name>A0EYZ0_9ABAC</name>
<dbReference type="CAZy" id="GT8">
    <property type="family name" value="Glycosyltransferase Family 8"/>
</dbReference>
<dbReference type="OrthoDB" id="8852at10239"/>
<organism evidence="1 4">
    <name type="scientific">Ectropis obliqua nucleopolyhedrovirus</name>
    <dbReference type="NCBI Taxonomy" id="59376"/>
    <lineage>
        <taxon>Viruses</taxon>
        <taxon>Viruses incertae sedis</taxon>
        <taxon>Naldaviricetes</taxon>
        <taxon>Lefavirales</taxon>
        <taxon>Baculoviridae</taxon>
        <taxon>Alphabaculovirus</taxon>
        <taxon>Alphabaculovirus ecobliquae</taxon>
    </lineage>
</organism>
<evidence type="ECO:0000313" key="1">
    <source>
        <dbReference type="EMBL" id="ABI35770.1"/>
    </source>
</evidence>
<keyword evidence="1" id="KW-0808">Transferase</keyword>
<evidence type="ECO:0000313" key="3">
    <source>
        <dbReference type="EMBL" id="QWV59645.1"/>
    </source>
</evidence>
<gene>
    <name evidence="3" type="ORF">QF4000059</name>
    <name evidence="2" type="ORF">wdlz-06GM97</name>
</gene>
<dbReference type="SUPFAM" id="SSF53448">
    <property type="entry name" value="Nucleotide-diphospho-sugar transferases"/>
    <property type="match status" value="1"/>
</dbReference>
<reference evidence="2" key="4">
    <citation type="submission" date="2013-04" db="EMBL/GenBank/DDBJ databases">
        <authorList>
            <person name="Chen J."/>
            <person name="Hu Y."/>
            <person name="Yin Y."/>
            <person name="Wang B."/>
            <person name="Zhu Y."/>
        </authorList>
    </citation>
    <scope>NUCLEOTIDE SEQUENCE</scope>
    <source>
        <strain evidence="2">Unioasis 1</strain>
    </source>
</reference>
<proteinExistence type="predicted"/>
<reference evidence="1 4" key="1">
    <citation type="journal article" date="2006" name="J. Microbiol.">
        <title>Morphological, phylogenetic and biological characteristics of Ectropis obliqua single-nucleocapsid nucleopolyhedrovirus.</title>
        <authorList>
            <person name="Ma X.C."/>
            <person name="Xu H.J."/>
            <person name="Tang M.J."/>
            <person name="Xiao Q."/>
            <person name="Hong J."/>
            <person name="Zhang C.X."/>
        </authorList>
    </citation>
    <scope>NUCLEOTIDE SEQUENCE [LARGE SCALE GENOMIC DNA]</scope>
    <source>
        <strain evidence="1 4">A1</strain>
    </source>
</reference>